<evidence type="ECO:0000256" key="3">
    <source>
        <dbReference type="ARBA" id="ARBA00022917"/>
    </source>
</evidence>
<dbReference type="Gene3D" id="3.30.70.240">
    <property type="match status" value="1"/>
</dbReference>
<dbReference type="InterPro" id="IPR038363">
    <property type="entry name" value="LepA_C_sf"/>
</dbReference>
<keyword evidence="1" id="KW-0547">Nucleotide-binding</keyword>
<proteinExistence type="predicted"/>
<dbReference type="GO" id="GO:0043022">
    <property type="term" value="F:ribosome binding"/>
    <property type="evidence" value="ECO:0007669"/>
    <property type="project" value="TreeGrafter"/>
</dbReference>
<dbReference type="Pfam" id="PF00679">
    <property type="entry name" value="EFG_C"/>
    <property type="match status" value="1"/>
</dbReference>
<reference evidence="6 7" key="1">
    <citation type="journal article" date="2015" name="Nature">
        <title>rRNA introns, odd ribosomes, and small enigmatic genomes across a large radiation of phyla.</title>
        <authorList>
            <person name="Brown C.T."/>
            <person name="Hug L.A."/>
            <person name="Thomas B.C."/>
            <person name="Sharon I."/>
            <person name="Castelle C.J."/>
            <person name="Singh A."/>
            <person name="Wilkins M.J."/>
            <person name="Williams K.H."/>
            <person name="Banfield J.F."/>
        </authorList>
    </citation>
    <scope>NUCLEOTIDE SEQUENCE [LARGE SCALE GENOMIC DNA]</scope>
</reference>
<name>A0A0G0URT1_9BACT</name>
<dbReference type="InterPro" id="IPR013842">
    <property type="entry name" value="LepA_CTD"/>
</dbReference>
<accession>A0A0G0URT1</accession>
<keyword evidence="2" id="KW-0378">Hydrolase</keyword>
<dbReference type="Gene3D" id="3.30.70.870">
    <property type="entry name" value="Elongation Factor G (Translational Gtpase), domain 3"/>
    <property type="match status" value="1"/>
</dbReference>
<dbReference type="Gene3D" id="3.30.70.2570">
    <property type="entry name" value="Elongation factor 4, C-terminal domain"/>
    <property type="match status" value="1"/>
</dbReference>
<dbReference type="GO" id="GO:0003746">
    <property type="term" value="F:translation elongation factor activity"/>
    <property type="evidence" value="ECO:0007669"/>
    <property type="project" value="UniProtKB-KW"/>
</dbReference>
<dbReference type="GO" id="GO:0016787">
    <property type="term" value="F:hydrolase activity"/>
    <property type="evidence" value="ECO:0007669"/>
    <property type="project" value="UniProtKB-KW"/>
</dbReference>
<dbReference type="Proteomes" id="UP000034961">
    <property type="component" value="Unassembled WGS sequence"/>
</dbReference>
<evidence type="ECO:0000313" key="6">
    <source>
        <dbReference type="EMBL" id="KKR91494.1"/>
    </source>
</evidence>
<evidence type="ECO:0000313" key="7">
    <source>
        <dbReference type="Proteomes" id="UP000034961"/>
    </source>
</evidence>
<keyword evidence="3" id="KW-0648">Protein biosynthesis</keyword>
<dbReference type="GO" id="GO:0045727">
    <property type="term" value="P:positive regulation of translation"/>
    <property type="evidence" value="ECO:0007669"/>
    <property type="project" value="TreeGrafter"/>
</dbReference>
<evidence type="ECO:0000256" key="4">
    <source>
        <dbReference type="ARBA" id="ARBA00023134"/>
    </source>
</evidence>
<comment type="caution">
    <text evidence="6">The sequence shown here is derived from an EMBL/GenBank/DDBJ whole genome shotgun (WGS) entry which is preliminary data.</text>
</comment>
<organism evidence="6 7">
    <name type="scientific">Candidatus Roizmanbacteria bacterium GW2011_GWA1_41_13</name>
    <dbReference type="NCBI Taxonomy" id="1618474"/>
    <lineage>
        <taxon>Bacteria</taxon>
        <taxon>Candidatus Roizmaniibacteriota</taxon>
    </lineage>
</organism>
<keyword evidence="4" id="KW-0342">GTP-binding</keyword>
<dbReference type="SUPFAM" id="SSF54980">
    <property type="entry name" value="EF-G C-terminal domain-like"/>
    <property type="match status" value="2"/>
</dbReference>
<feature type="domain" description="Elongation factor EFG" evidence="5">
    <location>
        <begin position="88"/>
        <end position="172"/>
    </location>
</feature>
<dbReference type="GO" id="GO:0005525">
    <property type="term" value="F:GTP binding"/>
    <property type="evidence" value="ECO:0007669"/>
    <property type="project" value="UniProtKB-KW"/>
</dbReference>
<gene>
    <name evidence="6" type="ORF">UU41_C0036G0001</name>
</gene>
<dbReference type="InterPro" id="IPR035654">
    <property type="entry name" value="LepA_IV"/>
</dbReference>
<feature type="non-terminal residue" evidence="6">
    <location>
        <position position="1"/>
    </location>
</feature>
<evidence type="ECO:0000259" key="5">
    <source>
        <dbReference type="SMART" id="SM00838"/>
    </source>
</evidence>
<dbReference type="PANTHER" id="PTHR43512:SF4">
    <property type="entry name" value="TRANSLATION FACTOR GUF1 HOMOLOG, CHLOROPLASTIC"/>
    <property type="match status" value="1"/>
</dbReference>
<protein>
    <submittedName>
        <fullName evidence="6">Elongation factor 4</fullName>
    </submittedName>
</protein>
<dbReference type="InterPro" id="IPR006297">
    <property type="entry name" value="EF-4"/>
</dbReference>
<dbReference type="CDD" id="cd03709">
    <property type="entry name" value="lepA_C"/>
    <property type="match status" value="1"/>
</dbReference>
<sequence length="284" mass="33025">MVFASLFPTDSEDYEHVTRALEKIYLTDSSLVFNAIYSRALGPGYRVGFLGLLHADVVRERLEREYDLNLLLTPPQVDYKIENETYQEPVIKISIITPVEYMGPVTRVCEQHRARFITIDNKHQVYMEYEMPLSEMISDFFDKIKSVTSGYASFDWEFLRYETVNADKLSLLLNGEEVAEFSEIVVADRAMEKGQYITKKLKELIPRQQFEVRIQAYYKGRIISSERVAPFRKDVLIKSGKMVGGGDYSRKRKLLEKQKKGKKKMKMIGHVEIPKEAFMGLFKK</sequence>
<dbReference type="SMART" id="SM00838">
    <property type="entry name" value="EFG_C"/>
    <property type="match status" value="1"/>
</dbReference>
<dbReference type="Pfam" id="PF06421">
    <property type="entry name" value="LepA_C"/>
    <property type="match status" value="1"/>
</dbReference>
<keyword evidence="6" id="KW-0251">Elongation factor</keyword>
<evidence type="ECO:0000256" key="2">
    <source>
        <dbReference type="ARBA" id="ARBA00022801"/>
    </source>
</evidence>
<dbReference type="PANTHER" id="PTHR43512">
    <property type="entry name" value="TRANSLATION FACTOR GUF1-RELATED"/>
    <property type="match status" value="1"/>
</dbReference>
<dbReference type="InterPro" id="IPR035647">
    <property type="entry name" value="EFG_III/V"/>
</dbReference>
<dbReference type="InterPro" id="IPR000640">
    <property type="entry name" value="EFG_V-like"/>
</dbReference>
<evidence type="ECO:0000256" key="1">
    <source>
        <dbReference type="ARBA" id="ARBA00022741"/>
    </source>
</evidence>
<dbReference type="EMBL" id="LCAN01000036">
    <property type="protein sequence ID" value="KKR91494.1"/>
    <property type="molecule type" value="Genomic_DNA"/>
</dbReference>
<dbReference type="AlphaFoldDB" id="A0A0G0URT1"/>
<dbReference type="PATRIC" id="fig|1618474.3.peg.959"/>